<organism evidence="1 2">
    <name type="scientific">Peptostreptococcus russellii</name>
    <dbReference type="NCBI Taxonomy" id="215200"/>
    <lineage>
        <taxon>Bacteria</taxon>
        <taxon>Bacillati</taxon>
        <taxon>Bacillota</taxon>
        <taxon>Clostridia</taxon>
        <taxon>Peptostreptococcales</taxon>
        <taxon>Peptostreptococcaceae</taxon>
        <taxon>Peptostreptococcus</taxon>
    </lineage>
</organism>
<evidence type="ECO:0000313" key="1">
    <source>
        <dbReference type="EMBL" id="SEN58158.1"/>
    </source>
</evidence>
<proteinExistence type="predicted"/>
<dbReference type="RefSeq" id="WP_091975307.1">
    <property type="nucleotide sequence ID" value="NZ_CAUWDX010000004.1"/>
</dbReference>
<keyword evidence="2" id="KW-1185">Reference proteome</keyword>
<name>A0A1H8HQW6_9FIRM</name>
<dbReference type="Proteomes" id="UP000199512">
    <property type="component" value="Unassembled WGS sequence"/>
</dbReference>
<gene>
    <name evidence="1" type="ORF">SAMN05216454_10643</name>
</gene>
<sequence length="201" mass="23694">MKKYAPWIKVAAVLAVIIFALVKIDPFSKIKNDPVDILNQDNLAKNVDIDSISPDTVRYSERVIDEHASIDKIEFDKKSGILKIRYYDTSHMDGEIEVRNFAYQSANLLNDLKGNREIKGIEFSQKISMRDNQNIEDAIYAYFDRNNFDSIDYTKWEDDFRKKNKFPLFYNRANKYKMYIQLQDDMEREAADILKHSNEIK</sequence>
<dbReference type="AlphaFoldDB" id="A0A1H8HQW6"/>
<accession>A0A1H8HQW6</accession>
<protein>
    <submittedName>
        <fullName evidence="1">Uncharacterized protein</fullName>
    </submittedName>
</protein>
<dbReference type="EMBL" id="FODF01000006">
    <property type="protein sequence ID" value="SEN58158.1"/>
    <property type="molecule type" value="Genomic_DNA"/>
</dbReference>
<reference evidence="1 2" key="1">
    <citation type="submission" date="2016-10" db="EMBL/GenBank/DDBJ databases">
        <authorList>
            <person name="de Groot N.N."/>
        </authorList>
    </citation>
    <scope>NUCLEOTIDE SEQUENCE [LARGE SCALE GENOMIC DNA]</scope>
    <source>
        <strain evidence="1 2">Calf135</strain>
    </source>
</reference>
<evidence type="ECO:0000313" key="2">
    <source>
        <dbReference type="Proteomes" id="UP000199512"/>
    </source>
</evidence>
<dbReference type="OrthoDB" id="9759607at2"/>